<dbReference type="Pfam" id="PF06197">
    <property type="entry name" value="DUF998"/>
    <property type="match status" value="1"/>
</dbReference>
<accession>A0A918E158</accession>
<feature type="transmembrane region" description="Helical" evidence="1">
    <location>
        <begin position="86"/>
        <end position="105"/>
    </location>
</feature>
<dbReference type="InterPro" id="IPR009339">
    <property type="entry name" value="DUF998"/>
</dbReference>
<protein>
    <recommendedName>
        <fullName evidence="4">DUF998 domain-containing protein</fullName>
    </recommendedName>
</protein>
<feature type="transmembrane region" description="Helical" evidence="1">
    <location>
        <begin position="12"/>
        <end position="32"/>
    </location>
</feature>
<feature type="transmembrane region" description="Helical" evidence="1">
    <location>
        <begin position="125"/>
        <end position="150"/>
    </location>
</feature>
<evidence type="ECO:0000313" key="3">
    <source>
        <dbReference type="Proteomes" id="UP000660745"/>
    </source>
</evidence>
<reference evidence="2" key="2">
    <citation type="submission" date="2020-09" db="EMBL/GenBank/DDBJ databases">
        <authorList>
            <person name="Sun Q."/>
            <person name="Zhou Y."/>
        </authorList>
    </citation>
    <scope>NUCLEOTIDE SEQUENCE</scope>
    <source>
        <strain evidence="2">CGMCC 4.7430</strain>
    </source>
</reference>
<gene>
    <name evidence="2" type="ORF">GCM10012278_00870</name>
</gene>
<feature type="transmembrane region" description="Helical" evidence="1">
    <location>
        <begin position="52"/>
        <end position="74"/>
    </location>
</feature>
<evidence type="ECO:0008006" key="4">
    <source>
        <dbReference type="Google" id="ProtNLM"/>
    </source>
</evidence>
<evidence type="ECO:0000256" key="1">
    <source>
        <dbReference type="SAM" id="Phobius"/>
    </source>
</evidence>
<feature type="transmembrane region" description="Helical" evidence="1">
    <location>
        <begin position="162"/>
        <end position="182"/>
    </location>
</feature>
<dbReference type="Proteomes" id="UP000660745">
    <property type="component" value="Unassembled WGS sequence"/>
</dbReference>
<feature type="transmembrane region" description="Helical" evidence="1">
    <location>
        <begin position="188"/>
        <end position="208"/>
    </location>
</feature>
<keyword evidence="3" id="KW-1185">Reference proteome</keyword>
<sequence length="214" mass="22902">MDRPVNAPARALLLCGVVAGPLFLLLIVGQAMSRDGFDARRHPLSMLSLGEYGWIQTANFLVCGLLILASVVGLRRTLEPKTPGRAWGTWLLGVYGASLIWAGVFPTDPADGYPPGTPGGLPAQVSWHGLLHNLAPLGMGLALSVACLVFARRFARDGQRGWVLYSVLAPAAYLVLGFAAFPAQDYRLMLAGGGIIWTWAAALCLKLLTERPRP</sequence>
<evidence type="ECO:0000313" key="2">
    <source>
        <dbReference type="EMBL" id="GGP00388.1"/>
    </source>
</evidence>
<keyword evidence="1" id="KW-1133">Transmembrane helix</keyword>
<keyword evidence="1" id="KW-0812">Transmembrane</keyword>
<reference evidence="2" key="1">
    <citation type="journal article" date="2014" name="Int. J. Syst. Evol. Microbiol.">
        <title>Complete genome sequence of Corynebacterium casei LMG S-19264T (=DSM 44701T), isolated from a smear-ripened cheese.</title>
        <authorList>
            <consortium name="US DOE Joint Genome Institute (JGI-PGF)"/>
            <person name="Walter F."/>
            <person name="Albersmeier A."/>
            <person name="Kalinowski J."/>
            <person name="Ruckert C."/>
        </authorList>
    </citation>
    <scope>NUCLEOTIDE SEQUENCE</scope>
    <source>
        <strain evidence="2">CGMCC 4.7430</strain>
    </source>
</reference>
<dbReference type="EMBL" id="BMNK01000001">
    <property type="protein sequence ID" value="GGP00388.1"/>
    <property type="molecule type" value="Genomic_DNA"/>
</dbReference>
<comment type="caution">
    <text evidence="2">The sequence shown here is derived from an EMBL/GenBank/DDBJ whole genome shotgun (WGS) entry which is preliminary data.</text>
</comment>
<dbReference type="AlphaFoldDB" id="A0A918E158"/>
<name>A0A918E158_9ACTN</name>
<organism evidence="2 3">
    <name type="scientific">Nonomuraea glycinis</name>
    <dbReference type="NCBI Taxonomy" id="2047744"/>
    <lineage>
        <taxon>Bacteria</taxon>
        <taxon>Bacillati</taxon>
        <taxon>Actinomycetota</taxon>
        <taxon>Actinomycetes</taxon>
        <taxon>Streptosporangiales</taxon>
        <taxon>Streptosporangiaceae</taxon>
        <taxon>Nonomuraea</taxon>
    </lineage>
</organism>
<keyword evidence="1" id="KW-0472">Membrane</keyword>
<proteinExistence type="predicted"/>